<protein>
    <submittedName>
        <fullName evidence="9">MFS transporter</fullName>
    </submittedName>
</protein>
<feature type="transmembrane region" description="Helical" evidence="7">
    <location>
        <begin position="101"/>
        <end position="122"/>
    </location>
</feature>
<dbReference type="SUPFAM" id="SSF103473">
    <property type="entry name" value="MFS general substrate transporter"/>
    <property type="match status" value="1"/>
</dbReference>
<organism evidence="9 10">
    <name type="scientific">Rhizobium oryzicola</name>
    <dbReference type="NCBI Taxonomy" id="1232668"/>
    <lineage>
        <taxon>Bacteria</taxon>
        <taxon>Pseudomonadati</taxon>
        <taxon>Pseudomonadota</taxon>
        <taxon>Alphaproteobacteria</taxon>
        <taxon>Hyphomicrobiales</taxon>
        <taxon>Rhizobiaceae</taxon>
        <taxon>Rhizobium/Agrobacterium group</taxon>
        <taxon>Rhizobium</taxon>
    </lineage>
</organism>
<name>A0ABT8SYA4_9HYPH</name>
<evidence type="ECO:0000256" key="2">
    <source>
        <dbReference type="ARBA" id="ARBA00022448"/>
    </source>
</evidence>
<feature type="transmembrane region" description="Helical" evidence="7">
    <location>
        <begin position="301"/>
        <end position="324"/>
    </location>
</feature>
<evidence type="ECO:0000259" key="8">
    <source>
        <dbReference type="PROSITE" id="PS50850"/>
    </source>
</evidence>
<keyword evidence="10" id="KW-1185">Reference proteome</keyword>
<comment type="caution">
    <text evidence="9">The sequence shown here is derived from an EMBL/GenBank/DDBJ whole genome shotgun (WGS) entry which is preliminary data.</text>
</comment>
<evidence type="ECO:0000256" key="4">
    <source>
        <dbReference type="ARBA" id="ARBA00022692"/>
    </source>
</evidence>
<feature type="transmembrane region" description="Helical" evidence="7">
    <location>
        <begin position="246"/>
        <end position="267"/>
    </location>
</feature>
<dbReference type="InterPro" id="IPR050171">
    <property type="entry name" value="MFS_Transporters"/>
</dbReference>
<evidence type="ECO:0000256" key="7">
    <source>
        <dbReference type="SAM" id="Phobius"/>
    </source>
</evidence>
<dbReference type="Gene3D" id="1.20.1250.20">
    <property type="entry name" value="MFS general substrate transporter like domains"/>
    <property type="match status" value="1"/>
</dbReference>
<evidence type="ECO:0000256" key="5">
    <source>
        <dbReference type="ARBA" id="ARBA00022989"/>
    </source>
</evidence>
<evidence type="ECO:0000256" key="1">
    <source>
        <dbReference type="ARBA" id="ARBA00004651"/>
    </source>
</evidence>
<evidence type="ECO:0000313" key="10">
    <source>
        <dbReference type="Proteomes" id="UP001169006"/>
    </source>
</evidence>
<reference evidence="9" key="1">
    <citation type="journal article" date="2015" name="Int. J. Syst. Evol. Microbiol.">
        <title>Rhizobium oryzicola sp. nov., potential plant-growth-promoting endophytic bacteria isolated from rice roots.</title>
        <authorList>
            <person name="Zhang X.X."/>
            <person name="Gao J.S."/>
            <person name="Cao Y.H."/>
            <person name="Sheirdil R.A."/>
            <person name="Wang X.C."/>
            <person name="Zhang L."/>
        </authorList>
    </citation>
    <scope>NUCLEOTIDE SEQUENCE</scope>
    <source>
        <strain evidence="9">05753</strain>
    </source>
</reference>
<reference evidence="9" key="2">
    <citation type="submission" date="2023-07" db="EMBL/GenBank/DDBJ databases">
        <authorList>
            <person name="Sun H."/>
        </authorList>
    </citation>
    <scope>NUCLEOTIDE SEQUENCE</scope>
    <source>
        <strain evidence="9">05753</strain>
    </source>
</reference>
<dbReference type="Pfam" id="PF07690">
    <property type="entry name" value="MFS_1"/>
    <property type="match status" value="1"/>
</dbReference>
<keyword evidence="2" id="KW-0813">Transport</keyword>
<keyword evidence="3" id="KW-1003">Cell membrane</keyword>
<accession>A0ABT8SYA4</accession>
<dbReference type="Proteomes" id="UP001169006">
    <property type="component" value="Unassembled WGS sequence"/>
</dbReference>
<sequence length="420" mass="44092">MHKRLTNPQAFWVCAGVVAHTLWTSAAPAMTYPLYAQQWNLTPTITTAIFAVYPIVVVAILVIFGDVSDFIGRRATMLFGLASSILGVLLFAVAPNVETLFVGRIFMGIGVGLSAGPSTAALQEYAGQGGVTRASATTIVAQAIGFSSALLVGGVLVQYAPLPTRLSFIVLLVLLVVLFIFSWFLPRNLERQTGRRWRPRMPQVEAGIRPTFLAASIAVMTAYTHGVIITSLGAQIAKELVRSSNVFVNSFALALFAISLGAAGLFARRLSGTVAVICGSLASIVGMIFLAGAVVQHSLLFFIPATAISGVGYALTVYGGLTIMNAVTPEAVRGGVMSALYLLAYLFTGLLAVALGKVATVINMATATMIGAGLMVALCIIVIGVVSRLNNRSAVIPTSVLPLPSSRPLQNGRYCVSPDV</sequence>
<dbReference type="PANTHER" id="PTHR23517">
    <property type="entry name" value="RESISTANCE PROTEIN MDTM, PUTATIVE-RELATED-RELATED"/>
    <property type="match status" value="1"/>
</dbReference>
<feature type="transmembrane region" description="Helical" evidence="7">
    <location>
        <begin position="336"/>
        <end position="355"/>
    </location>
</feature>
<feature type="transmembrane region" description="Helical" evidence="7">
    <location>
        <begin position="361"/>
        <end position="386"/>
    </location>
</feature>
<feature type="domain" description="Major facilitator superfamily (MFS) profile" evidence="8">
    <location>
        <begin position="1"/>
        <end position="390"/>
    </location>
</feature>
<dbReference type="InterPro" id="IPR036259">
    <property type="entry name" value="MFS_trans_sf"/>
</dbReference>
<keyword evidence="6 7" id="KW-0472">Membrane</keyword>
<dbReference type="PANTHER" id="PTHR23517:SF13">
    <property type="entry name" value="MAJOR FACILITATOR SUPERFAMILY MFS_1"/>
    <property type="match status" value="1"/>
</dbReference>
<dbReference type="InterPro" id="IPR020846">
    <property type="entry name" value="MFS_dom"/>
</dbReference>
<dbReference type="RefSeq" id="WP_302077636.1">
    <property type="nucleotide sequence ID" value="NZ_JAUKWQ010000004.1"/>
</dbReference>
<dbReference type="InterPro" id="IPR011701">
    <property type="entry name" value="MFS"/>
</dbReference>
<evidence type="ECO:0000256" key="3">
    <source>
        <dbReference type="ARBA" id="ARBA00022475"/>
    </source>
</evidence>
<proteinExistence type="predicted"/>
<feature type="transmembrane region" description="Helical" evidence="7">
    <location>
        <begin position="134"/>
        <end position="160"/>
    </location>
</feature>
<feature type="transmembrane region" description="Helical" evidence="7">
    <location>
        <begin position="12"/>
        <end position="35"/>
    </location>
</feature>
<feature type="transmembrane region" description="Helical" evidence="7">
    <location>
        <begin position="166"/>
        <end position="185"/>
    </location>
</feature>
<keyword evidence="4 7" id="KW-0812">Transmembrane</keyword>
<dbReference type="PROSITE" id="PS50850">
    <property type="entry name" value="MFS"/>
    <property type="match status" value="1"/>
</dbReference>
<gene>
    <name evidence="9" type="ORF">Q2T52_15270</name>
</gene>
<feature type="transmembrane region" description="Helical" evidence="7">
    <location>
        <begin position="41"/>
        <end position="64"/>
    </location>
</feature>
<evidence type="ECO:0000313" key="9">
    <source>
        <dbReference type="EMBL" id="MDO1583449.1"/>
    </source>
</evidence>
<keyword evidence="5 7" id="KW-1133">Transmembrane helix</keyword>
<feature type="transmembrane region" description="Helical" evidence="7">
    <location>
        <begin position="76"/>
        <end position="95"/>
    </location>
</feature>
<comment type="subcellular location">
    <subcellularLocation>
        <location evidence="1">Cell membrane</location>
        <topology evidence="1">Multi-pass membrane protein</topology>
    </subcellularLocation>
</comment>
<dbReference type="EMBL" id="JAUKWQ010000004">
    <property type="protein sequence ID" value="MDO1583449.1"/>
    <property type="molecule type" value="Genomic_DNA"/>
</dbReference>
<feature type="transmembrane region" description="Helical" evidence="7">
    <location>
        <begin position="274"/>
        <end position="295"/>
    </location>
</feature>
<feature type="transmembrane region" description="Helical" evidence="7">
    <location>
        <begin position="206"/>
        <end position="226"/>
    </location>
</feature>
<evidence type="ECO:0000256" key="6">
    <source>
        <dbReference type="ARBA" id="ARBA00023136"/>
    </source>
</evidence>